<evidence type="ECO:0000256" key="11">
    <source>
        <dbReference type="PIRSR" id="PIRSR601088-4"/>
    </source>
</evidence>
<keyword evidence="6 10" id="KW-0464">Manganese</keyword>
<dbReference type="InterPro" id="IPR022616">
    <property type="entry name" value="Glyco_hydro_4_C"/>
</dbReference>
<dbReference type="GO" id="GO:0004553">
    <property type="term" value="F:hydrolase activity, hydrolyzing O-glycosyl compounds"/>
    <property type="evidence" value="ECO:0007669"/>
    <property type="project" value="InterPro"/>
</dbReference>
<gene>
    <name evidence="14" type="ORF">E5161_08570</name>
</gene>
<dbReference type="PANTHER" id="PTHR32092:SF6">
    <property type="entry name" value="ALPHA-GALACTOSIDASE"/>
    <property type="match status" value="1"/>
</dbReference>
<name>A0A4U0FDF7_9BACL</name>
<dbReference type="GO" id="GO:0016616">
    <property type="term" value="F:oxidoreductase activity, acting on the CH-OH group of donors, NAD or NADP as acceptor"/>
    <property type="evidence" value="ECO:0007669"/>
    <property type="project" value="InterPro"/>
</dbReference>
<dbReference type="InterPro" id="IPR015955">
    <property type="entry name" value="Lactate_DH/Glyco_Ohase_4_C"/>
</dbReference>
<evidence type="ECO:0000259" key="13">
    <source>
        <dbReference type="Pfam" id="PF11975"/>
    </source>
</evidence>
<comment type="caution">
    <text evidence="14">The sequence shown here is derived from an EMBL/GenBank/DDBJ whole genome shotgun (WGS) entry which is preliminary data.</text>
</comment>
<evidence type="ECO:0000256" key="9">
    <source>
        <dbReference type="PIRSR" id="PIRSR601088-2"/>
    </source>
</evidence>
<evidence type="ECO:0000313" key="14">
    <source>
        <dbReference type="EMBL" id="TJY42953.1"/>
    </source>
</evidence>
<keyword evidence="5 12" id="KW-0520">NAD</keyword>
<protein>
    <submittedName>
        <fullName evidence="14">Alpha-galactosidase</fullName>
    </submittedName>
</protein>
<evidence type="ECO:0000256" key="4">
    <source>
        <dbReference type="ARBA" id="ARBA00022801"/>
    </source>
</evidence>
<dbReference type="GO" id="GO:0046872">
    <property type="term" value="F:metal ion binding"/>
    <property type="evidence" value="ECO:0007669"/>
    <property type="project" value="UniProtKB-KW"/>
</dbReference>
<keyword evidence="4 12" id="KW-0378">Hydrolase</keyword>
<dbReference type="GO" id="GO:0005975">
    <property type="term" value="P:carbohydrate metabolic process"/>
    <property type="evidence" value="ECO:0007669"/>
    <property type="project" value="InterPro"/>
</dbReference>
<evidence type="ECO:0000256" key="3">
    <source>
        <dbReference type="ARBA" id="ARBA00022723"/>
    </source>
</evidence>
<evidence type="ECO:0000256" key="8">
    <source>
        <dbReference type="ARBA" id="ARBA00023295"/>
    </source>
</evidence>
<feature type="binding site" evidence="10">
    <location>
        <position position="183"/>
    </location>
    <ligand>
        <name>Mn(2+)</name>
        <dbReference type="ChEBI" id="CHEBI:29035"/>
    </ligand>
</feature>
<evidence type="ECO:0000256" key="10">
    <source>
        <dbReference type="PIRSR" id="PIRSR601088-3"/>
    </source>
</evidence>
<dbReference type="Pfam" id="PF02056">
    <property type="entry name" value="Glyco_hydro_4"/>
    <property type="match status" value="1"/>
</dbReference>
<keyword evidence="8 12" id="KW-0326">Glycosidase</keyword>
<comment type="cofactor">
    <cofactor evidence="1">
        <name>Mn(2+)</name>
        <dbReference type="ChEBI" id="CHEBI:29035"/>
    </cofactor>
</comment>
<keyword evidence="10" id="KW-0170">Cobalt</keyword>
<dbReference type="Proteomes" id="UP000309673">
    <property type="component" value="Unassembled WGS sequence"/>
</dbReference>
<dbReference type="AlphaFoldDB" id="A0A4U0FDF7"/>
<accession>A0A4U0FDF7</accession>
<evidence type="ECO:0000256" key="6">
    <source>
        <dbReference type="ARBA" id="ARBA00023211"/>
    </source>
</evidence>
<evidence type="ECO:0000256" key="2">
    <source>
        <dbReference type="ARBA" id="ARBA00010141"/>
    </source>
</evidence>
<keyword evidence="15" id="KW-1185">Reference proteome</keyword>
<dbReference type="InterPro" id="IPR036291">
    <property type="entry name" value="NAD(P)-bd_dom_sf"/>
</dbReference>
<dbReference type="SUPFAM" id="SSF56327">
    <property type="entry name" value="LDH C-terminal domain-like"/>
    <property type="match status" value="1"/>
</dbReference>
<sequence>MIRDIFLNDRINSVQLNLCLMDLSETALKASEGYAKAVADKLGRSPSIRSTTDLAASLEGADFVITAIEKNRYYYWSQDFHVPRKYGFKQIYGENGGPGGMFHTLRNLPPMLEIAHAMERICPDAWLINFTNPEAKIIEAISKLTKIKCVGLCHGIGMGLEQLSQMLEIPEEELETVACGLNHFAWFQSIKHKKTGEDLYPLLKRKEREIPWLALWDEIGISRIMLRTYGLYPYPGTNHIGEYVRWSEEYLASTRMQYFYDPATENPWKSGSIPDFVYSIGHMEPKPLFGEEKAANPMENSFRLTDGELQASHEQAVPIIESIAFGVTNENLTVNTPNRGKIPDLPHDMVVEVPAYADGEGIHPLQMEALPTAITEMIRVQGAIHKLVIEAYVEQSRNKLLQALLLDPTISTYNNAVALINEMCEIQKEILPPLHW</sequence>
<comment type="cofactor">
    <cofactor evidence="12">
        <name>NAD(+)</name>
        <dbReference type="ChEBI" id="CHEBI:57540"/>
    </cofactor>
    <text evidence="12">Binds 1 NAD(+) per subunit.</text>
</comment>
<dbReference type="OrthoDB" id="9808275at2"/>
<keyword evidence="10" id="KW-0533">Nickel</keyword>
<feature type="site" description="Increases basicity of active site Tyr" evidence="11">
    <location>
        <position position="94"/>
    </location>
</feature>
<keyword evidence="7" id="KW-0119">Carbohydrate metabolism</keyword>
<dbReference type="PRINTS" id="PR00732">
    <property type="entry name" value="GLHYDRLASE4"/>
</dbReference>
<evidence type="ECO:0000256" key="12">
    <source>
        <dbReference type="RuleBase" id="RU361152"/>
    </source>
</evidence>
<evidence type="ECO:0000256" key="5">
    <source>
        <dbReference type="ARBA" id="ARBA00023027"/>
    </source>
</evidence>
<dbReference type="EMBL" id="SUPK01000003">
    <property type="protein sequence ID" value="TJY42953.1"/>
    <property type="molecule type" value="Genomic_DNA"/>
</dbReference>
<keyword evidence="10" id="KW-0408">Iron</keyword>
<comment type="similarity">
    <text evidence="2 12">Belongs to the glycosyl hydrolase 4 family.</text>
</comment>
<dbReference type="InterPro" id="IPR053715">
    <property type="entry name" value="GH4_Enzyme_sf"/>
</dbReference>
<organism evidence="14 15">
    <name type="scientific">Cohnella pontilimi</name>
    <dbReference type="NCBI Taxonomy" id="2564100"/>
    <lineage>
        <taxon>Bacteria</taxon>
        <taxon>Bacillati</taxon>
        <taxon>Bacillota</taxon>
        <taxon>Bacilli</taxon>
        <taxon>Bacillales</taxon>
        <taxon>Paenibacillaceae</taxon>
        <taxon>Cohnella</taxon>
    </lineage>
</organism>
<proteinExistence type="inferred from homology"/>
<feature type="binding site" evidence="10">
    <location>
        <position position="153"/>
    </location>
    <ligand>
        <name>Mn(2+)</name>
        <dbReference type="ChEBI" id="CHEBI:29035"/>
    </ligand>
</feature>
<feature type="binding site" evidence="9">
    <location>
        <position position="132"/>
    </location>
    <ligand>
        <name>substrate</name>
    </ligand>
</feature>
<keyword evidence="3 10" id="KW-0479">Metal-binding</keyword>
<dbReference type="PANTHER" id="PTHR32092">
    <property type="entry name" value="6-PHOSPHO-BETA-GLUCOSIDASE-RELATED"/>
    <property type="match status" value="1"/>
</dbReference>
<dbReference type="InterPro" id="IPR001088">
    <property type="entry name" value="Glyco_hydro_4"/>
</dbReference>
<feature type="domain" description="Glycosyl hydrolase family 4 C-terminal" evidence="13">
    <location>
        <begin position="179"/>
        <end position="410"/>
    </location>
</feature>
<dbReference type="Pfam" id="PF11975">
    <property type="entry name" value="Glyco_hydro_4C"/>
    <property type="match status" value="1"/>
</dbReference>
<evidence type="ECO:0000256" key="7">
    <source>
        <dbReference type="ARBA" id="ARBA00023277"/>
    </source>
</evidence>
<dbReference type="Gene3D" id="3.90.1820.10">
    <property type="entry name" value="AglA-like glucosidase"/>
    <property type="match status" value="1"/>
</dbReference>
<dbReference type="SUPFAM" id="SSF51735">
    <property type="entry name" value="NAD(P)-binding Rossmann-fold domains"/>
    <property type="match status" value="1"/>
</dbReference>
<evidence type="ECO:0000313" key="15">
    <source>
        <dbReference type="Proteomes" id="UP000309673"/>
    </source>
</evidence>
<reference evidence="14 15" key="1">
    <citation type="submission" date="2019-04" db="EMBL/GenBank/DDBJ databases">
        <title>Cohnella sp. nov., isolated from soil.</title>
        <authorList>
            <person name="Kim W."/>
        </authorList>
    </citation>
    <scope>NUCLEOTIDE SEQUENCE [LARGE SCALE GENOMIC DNA]</scope>
    <source>
        <strain evidence="14 15">CAU 1483</strain>
    </source>
</reference>
<evidence type="ECO:0000256" key="1">
    <source>
        <dbReference type="ARBA" id="ARBA00001936"/>
    </source>
</evidence>